<protein>
    <submittedName>
        <fullName evidence="6">Uncharacterized protein</fullName>
    </submittedName>
</protein>
<keyword evidence="3" id="KW-0472">Membrane</keyword>
<feature type="compositionally biased region" description="Low complexity" evidence="2">
    <location>
        <begin position="418"/>
        <end position="428"/>
    </location>
</feature>
<dbReference type="SMART" id="SM00201">
    <property type="entry name" value="SO"/>
    <property type="match status" value="1"/>
</dbReference>
<dbReference type="PANTHER" id="PTHR23282">
    <property type="entry name" value="APICAL ENDOSOMAL GLYCOPROTEIN PRECURSOR"/>
    <property type="match status" value="1"/>
</dbReference>
<dbReference type="InterPro" id="IPR051560">
    <property type="entry name" value="MAM_domain-containing"/>
</dbReference>
<feature type="region of interest" description="Disordered" evidence="2">
    <location>
        <begin position="230"/>
        <end position="250"/>
    </location>
</feature>
<dbReference type="Pfam" id="PF00629">
    <property type="entry name" value="MAM"/>
    <property type="match status" value="1"/>
</dbReference>
<dbReference type="Gene3D" id="4.10.410.20">
    <property type="match status" value="1"/>
</dbReference>
<dbReference type="AlphaFoldDB" id="A0A8X6TGZ1"/>
<dbReference type="PROSITE" id="PS00524">
    <property type="entry name" value="SMB_1"/>
    <property type="match status" value="1"/>
</dbReference>
<proteinExistence type="predicted"/>
<keyword evidence="3" id="KW-1133">Transmembrane helix</keyword>
<feature type="region of interest" description="Disordered" evidence="2">
    <location>
        <begin position="284"/>
        <end position="353"/>
    </location>
</feature>
<evidence type="ECO:0000313" key="7">
    <source>
        <dbReference type="Proteomes" id="UP000887013"/>
    </source>
</evidence>
<evidence type="ECO:0000256" key="2">
    <source>
        <dbReference type="SAM" id="MobiDB-lite"/>
    </source>
</evidence>
<feature type="region of interest" description="Disordered" evidence="2">
    <location>
        <begin position="394"/>
        <end position="428"/>
    </location>
</feature>
<dbReference type="CDD" id="cd06263">
    <property type="entry name" value="MAM"/>
    <property type="match status" value="1"/>
</dbReference>
<evidence type="ECO:0000256" key="3">
    <source>
        <dbReference type="SAM" id="Phobius"/>
    </source>
</evidence>
<dbReference type="InterPro" id="IPR013320">
    <property type="entry name" value="ConA-like_dom_sf"/>
</dbReference>
<dbReference type="SUPFAM" id="SSF49899">
    <property type="entry name" value="Concanavalin A-like lectins/glucanases"/>
    <property type="match status" value="1"/>
</dbReference>
<comment type="caution">
    <text evidence="6">The sequence shown here is derived from an EMBL/GenBank/DDBJ whole genome shotgun (WGS) entry which is preliminary data.</text>
</comment>
<keyword evidence="7" id="KW-1185">Reference proteome</keyword>
<dbReference type="InterPro" id="IPR001212">
    <property type="entry name" value="Somatomedin_B_dom"/>
</dbReference>
<name>A0A8X6TGZ1_NEPPI</name>
<keyword evidence="1" id="KW-1015">Disulfide bond</keyword>
<dbReference type="OrthoDB" id="412155at2759"/>
<dbReference type="Pfam" id="PF01033">
    <property type="entry name" value="Somatomedin_B"/>
    <property type="match status" value="1"/>
</dbReference>
<dbReference type="InterPro" id="IPR036024">
    <property type="entry name" value="Somatomedin_B-like_dom_sf"/>
</dbReference>
<feature type="domain" description="MAM" evidence="4">
    <location>
        <begin position="50"/>
        <end position="122"/>
    </location>
</feature>
<feature type="compositionally biased region" description="Low complexity" evidence="2">
    <location>
        <begin position="292"/>
        <end position="353"/>
    </location>
</feature>
<dbReference type="InterPro" id="IPR000998">
    <property type="entry name" value="MAM_dom"/>
</dbReference>
<reference evidence="6" key="1">
    <citation type="submission" date="2020-08" db="EMBL/GenBank/DDBJ databases">
        <title>Multicomponent nature underlies the extraordinary mechanical properties of spider dragline silk.</title>
        <authorList>
            <person name="Kono N."/>
            <person name="Nakamura H."/>
            <person name="Mori M."/>
            <person name="Yoshida Y."/>
            <person name="Ohtoshi R."/>
            <person name="Malay A.D."/>
            <person name="Moran D.A.P."/>
            <person name="Tomita M."/>
            <person name="Numata K."/>
            <person name="Arakawa K."/>
        </authorList>
    </citation>
    <scope>NUCLEOTIDE SEQUENCE</scope>
</reference>
<evidence type="ECO:0000256" key="1">
    <source>
        <dbReference type="ARBA" id="ARBA00023157"/>
    </source>
</evidence>
<keyword evidence="3" id="KW-0812">Transmembrane</keyword>
<dbReference type="PROSITE" id="PS50958">
    <property type="entry name" value="SMB_2"/>
    <property type="match status" value="1"/>
</dbReference>
<accession>A0A8X6TGZ1</accession>
<dbReference type="PROSITE" id="PS50060">
    <property type="entry name" value="MAM_2"/>
    <property type="match status" value="1"/>
</dbReference>
<feature type="compositionally biased region" description="Polar residues" evidence="2">
    <location>
        <begin position="230"/>
        <end position="239"/>
    </location>
</feature>
<feature type="domain" description="SMB" evidence="5">
    <location>
        <begin position="134"/>
        <end position="175"/>
    </location>
</feature>
<evidence type="ECO:0000259" key="5">
    <source>
        <dbReference type="PROSITE" id="PS50958"/>
    </source>
</evidence>
<sequence length="615" mass="66750">MAETKWISSSSEVKSVRRIFLSTVRDLITVWLQENGKHFPNEFLMISGGLKVYVRPESQVFGELPATWVTFGDQGNQWYRGNVSIPQFSESFQIIIEGIRGSSYIGDTAIDDVSINTVDCENVGNLTDNTFGITSDSCRGRCRESDNSSVCGCNDDCVESGICCEDFMSICTKSDGDDNKDEQPFGRTTIVTTILDISDTDAELTTIETSAKDESSDSVSSSVAPVSQATFVSSSISTRTSEKESEKHDDFAVTATEIITSLENDFPNTSTRITEATSPISLSNISTTVPGTSSIPSALSSSSTSSTTTITSTTKSTTTPTVTSTTKSTTTPTVTSTTKSTTTPSTTSTQSTTTKSIMFSSFSTLLSSASIDEKLTSTSSSVSTNPSTTVATTISEFQTELPETQSTRKTYNLRPRTRTTTMMTSSTKEISTLNTPLLLSTLAYESTSLRSSSAGVSSTTETPIPTRVTNSHYIRPTKMTSIVPTVWIHPQISMISSPIRIVTTTTKSASILRKTTKKFTPFDPRIKPTEMSKFDTEAHAAKTSSSDDRQPVITIISVIIVIIICAAAGLVFFIKRWKVKKLSKIEDDSEMRFLSENEVVEYSDSSALDRINFNP</sequence>
<evidence type="ECO:0000313" key="6">
    <source>
        <dbReference type="EMBL" id="GFT09857.1"/>
    </source>
</evidence>
<feature type="compositionally biased region" description="Basic and acidic residues" evidence="2">
    <location>
        <begin position="240"/>
        <end position="250"/>
    </location>
</feature>
<feature type="compositionally biased region" description="Polar residues" evidence="2">
    <location>
        <begin position="396"/>
        <end position="410"/>
    </location>
</feature>
<dbReference type="EMBL" id="BMAW01103592">
    <property type="protein sequence ID" value="GFT09857.1"/>
    <property type="molecule type" value="Genomic_DNA"/>
</dbReference>
<dbReference type="Gene3D" id="2.60.120.200">
    <property type="match status" value="1"/>
</dbReference>
<feature type="transmembrane region" description="Helical" evidence="3">
    <location>
        <begin position="552"/>
        <end position="574"/>
    </location>
</feature>
<dbReference type="SUPFAM" id="SSF90188">
    <property type="entry name" value="Somatomedin B domain"/>
    <property type="match status" value="1"/>
</dbReference>
<organism evidence="6 7">
    <name type="scientific">Nephila pilipes</name>
    <name type="common">Giant wood spider</name>
    <name type="synonym">Nephila maculata</name>
    <dbReference type="NCBI Taxonomy" id="299642"/>
    <lineage>
        <taxon>Eukaryota</taxon>
        <taxon>Metazoa</taxon>
        <taxon>Ecdysozoa</taxon>
        <taxon>Arthropoda</taxon>
        <taxon>Chelicerata</taxon>
        <taxon>Arachnida</taxon>
        <taxon>Araneae</taxon>
        <taxon>Araneomorphae</taxon>
        <taxon>Entelegynae</taxon>
        <taxon>Araneoidea</taxon>
        <taxon>Nephilidae</taxon>
        <taxon>Nephila</taxon>
    </lineage>
</organism>
<gene>
    <name evidence="6" type="primary">AVEN_71573_1</name>
    <name evidence="6" type="ORF">NPIL_432611</name>
</gene>
<dbReference type="Proteomes" id="UP000887013">
    <property type="component" value="Unassembled WGS sequence"/>
</dbReference>
<dbReference type="PANTHER" id="PTHR23282:SF146">
    <property type="entry name" value="RT07201P-RELATED"/>
    <property type="match status" value="1"/>
</dbReference>
<dbReference type="GO" id="GO:0016020">
    <property type="term" value="C:membrane"/>
    <property type="evidence" value="ECO:0007669"/>
    <property type="project" value="InterPro"/>
</dbReference>
<evidence type="ECO:0000259" key="4">
    <source>
        <dbReference type="PROSITE" id="PS50060"/>
    </source>
</evidence>